<dbReference type="CDD" id="cd01347">
    <property type="entry name" value="ligand_gated_channel"/>
    <property type="match status" value="1"/>
</dbReference>
<dbReference type="InterPro" id="IPR036942">
    <property type="entry name" value="Beta-barrel_TonB_sf"/>
</dbReference>
<evidence type="ECO:0000256" key="12">
    <source>
        <dbReference type="SAM" id="SignalP"/>
    </source>
</evidence>
<dbReference type="Gene3D" id="2.170.130.10">
    <property type="entry name" value="TonB-dependent receptor, plug domain"/>
    <property type="match status" value="1"/>
</dbReference>
<keyword evidence="5 12" id="KW-0732">Signal</keyword>
<keyword evidence="15" id="KW-0675">Receptor</keyword>
<organism evidence="15 16">
    <name type="scientific">Maricaulis virginensis</name>
    <dbReference type="NCBI Taxonomy" id="144022"/>
    <lineage>
        <taxon>Bacteria</taxon>
        <taxon>Pseudomonadati</taxon>
        <taxon>Pseudomonadota</taxon>
        <taxon>Alphaproteobacteria</taxon>
        <taxon>Maricaulales</taxon>
        <taxon>Maricaulaceae</taxon>
        <taxon>Maricaulis</taxon>
    </lineage>
</organism>
<dbReference type="Proteomes" id="UP001143486">
    <property type="component" value="Unassembled WGS sequence"/>
</dbReference>
<feature type="domain" description="TonB-dependent receptor plug" evidence="14">
    <location>
        <begin position="45"/>
        <end position="150"/>
    </location>
</feature>
<evidence type="ECO:0000256" key="7">
    <source>
        <dbReference type="ARBA" id="ARBA00023077"/>
    </source>
</evidence>
<keyword evidence="2 10" id="KW-0813">Transport</keyword>
<comment type="similarity">
    <text evidence="10 11">Belongs to the TonB-dependent receptor family.</text>
</comment>
<keyword evidence="16" id="KW-1185">Reference proteome</keyword>
<dbReference type="Gene3D" id="2.40.170.20">
    <property type="entry name" value="TonB-dependent receptor, beta-barrel domain"/>
    <property type="match status" value="1"/>
</dbReference>
<evidence type="ECO:0000259" key="13">
    <source>
        <dbReference type="Pfam" id="PF00593"/>
    </source>
</evidence>
<evidence type="ECO:0000313" key="15">
    <source>
        <dbReference type="EMBL" id="GLK52644.1"/>
    </source>
</evidence>
<proteinExistence type="inferred from homology"/>
<dbReference type="InterPro" id="IPR037066">
    <property type="entry name" value="Plug_dom_sf"/>
</dbReference>
<keyword evidence="6" id="KW-0406">Ion transport</keyword>
<evidence type="ECO:0000256" key="4">
    <source>
        <dbReference type="ARBA" id="ARBA00022692"/>
    </source>
</evidence>
<evidence type="ECO:0000313" key="16">
    <source>
        <dbReference type="Proteomes" id="UP001143486"/>
    </source>
</evidence>
<dbReference type="SUPFAM" id="SSF56935">
    <property type="entry name" value="Porins"/>
    <property type="match status" value="1"/>
</dbReference>
<feature type="chain" id="PRO_5040824476" evidence="12">
    <location>
        <begin position="25"/>
        <end position="632"/>
    </location>
</feature>
<name>A0A9W6INX2_9PROT</name>
<dbReference type="AlphaFoldDB" id="A0A9W6INX2"/>
<evidence type="ECO:0000256" key="8">
    <source>
        <dbReference type="ARBA" id="ARBA00023136"/>
    </source>
</evidence>
<evidence type="ECO:0000256" key="6">
    <source>
        <dbReference type="ARBA" id="ARBA00023065"/>
    </source>
</evidence>
<dbReference type="PANTHER" id="PTHR30069:SF53">
    <property type="entry name" value="COLICIN I RECEPTOR-RELATED"/>
    <property type="match status" value="1"/>
</dbReference>
<evidence type="ECO:0000256" key="10">
    <source>
        <dbReference type="PROSITE-ProRule" id="PRU01360"/>
    </source>
</evidence>
<evidence type="ECO:0000256" key="1">
    <source>
        <dbReference type="ARBA" id="ARBA00004571"/>
    </source>
</evidence>
<keyword evidence="9 10" id="KW-0998">Cell outer membrane</keyword>
<dbReference type="GO" id="GO:0015889">
    <property type="term" value="P:cobalamin transport"/>
    <property type="evidence" value="ECO:0007669"/>
    <property type="project" value="TreeGrafter"/>
</dbReference>
<keyword evidence="8 10" id="KW-0472">Membrane</keyword>
<evidence type="ECO:0000259" key="14">
    <source>
        <dbReference type="Pfam" id="PF07715"/>
    </source>
</evidence>
<gene>
    <name evidence="15" type="ORF">GCM10017621_21520</name>
</gene>
<dbReference type="Pfam" id="PF07715">
    <property type="entry name" value="Plug"/>
    <property type="match status" value="1"/>
</dbReference>
<reference evidence="15" key="2">
    <citation type="submission" date="2023-01" db="EMBL/GenBank/DDBJ databases">
        <authorList>
            <person name="Sun Q."/>
            <person name="Evtushenko L."/>
        </authorList>
    </citation>
    <scope>NUCLEOTIDE SEQUENCE</scope>
    <source>
        <strain evidence="15">VKM B-1513</strain>
    </source>
</reference>
<keyword evidence="3 10" id="KW-1134">Transmembrane beta strand</keyword>
<reference evidence="15" key="1">
    <citation type="journal article" date="2014" name="Int. J. Syst. Evol. Microbiol.">
        <title>Complete genome sequence of Corynebacterium casei LMG S-19264T (=DSM 44701T), isolated from a smear-ripened cheese.</title>
        <authorList>
            <consortium name="US DOE Joint Genome Institute (JGI-PGF)"/>
            <person name="Walter F."/>
            <person name="Albersmeier A."/>
            <person name="Kalinowski J."/>
            <person name="Ruckert C."/>
        </authorList>
    </citation>
    <scope>NUCLEOTIDE SEQUENCE</scope>
    <source>
        <strain evidence="15">VKM B-1513</strain>
    </source>
</reference>
<protein>
    <submittedName>
        <fullName evidence="15">TonB-dependent receptor</fullName>
    </submittedName>
</protein>
<evidence type="ECO:0000256" key="11">
    <source>
        <dbReference type="RuleBase" id="RU003357"/>
    </source>
</evidence>
<dbReference type="PROSITE" id="PS52016">
    <property type="entry name" value="TONB_DEPENDENT_REC_3"/>
    <property type="match status" value="1"/>
</dbReference>
<dbReference type="EMBL" id="BSFE01000005">
    <property type="protein sequence ID" value="GLK52644.1"/>
    <property type="molecule type" value="Genomic_DNA"/>
</dbReference>
<dbReference type="InterPro" id="IPR000531">
    <property type="entry name" value="Beta-barrel_TonB"/>
</dbReference>
<dbReference type="RefSeq" id="WP_271187007.1">
    <property type="nucleotide sequence ID" value="NZ_BSFE01000005.1"/>
</dbReference>
<evidence type="ECO:0000256" key="5">
    <source>
        <dbReference type="ARBA" id="ARBA00022729"/>
    </source>
</evidence>
<accession>A0A9W6INX2</accession>
<comment type="caution">
    <text evidence="15">The sequence shown here is derived from an EMBL/GenBank/DDBJ whole genome shotgun (WGS) entry which is preliminary data.</text>
</comment>
<dbReference type="Pfam" id="PF00593">
    <property type="entry name" value="TonB_dep_Rec_b-barrel"/>
    <property type="match status" value="1"/>
</dbReference>
<evidence type="ECO:0000256" key="3">
    <source>
        <dbReference type="ARBA" id="ARBA00022452"/>
    </source>
</evidence>
<feature type="domain" description="TonB-dependent receptor-like beta-barrel" evidence="13">
    <location>
        <begin position="169"/>
        <end position="605"/>
    </location>
</feature>
<comment type="subcellular location">
    <subcellularLocation>
        <location evidence="1 10">Cell outer membrane</location>
        <topology evidence="1 10">Multi-pass membrane protein</topology>
    </subcellularLocation>
</comment>
<evidence type="ECO:0000256" key="9">
    <source>
        <dbReference type="ARBA" id="ARBA00023237"/>
    </source>
</evidence>
<evidence type="ECO:0000256" key="2">
    <source>
        <dbReference type="ARBA" id="ARBA00022448"/>
    </source>
</evidence>
<keyword evidence="7 11" id="KW-0798">TonB box</keyword>
<sequence>MRIYKSLPLALAASSILISPAVLAQDAQDDDVILITAARVPIPADDATASITRLDAADIQARGSVFAADILRAVPGLAVSHSGAPGALTQIRARGAEANHVLVLIDGVEANNPFTGEADFAHFAFSDLGSIEVSRGEQSALWGADAIGGVVRLTTARPTTGMTTSLGLEGGEFGTFNGDGRIASTFERGWLTLSGSAYRSDGIDVSGTGGEEDGYENETVNLAGGYALNDIVRFEGSARWLSYDSAFDSDTDFDGLLNDVDRNTDGRTVFARAALLAEHSAGGFEIEHELAVQLTDDEVENYADGAPAGRSLGQRLQSHYEVTGRWSTGETQHRLTGLVEHDRDRLKSFTAPGAGSNQSPSIEASAFAADYGLDQGALTLTASVRRDIHDRFDDATTWRVGAGWAFEAVDGRARVSFGEGVKNPGIYELFGYFPGSFVGNPNLDPERSSGWEIGWDQTLLEGRATLSAVYFESELEDEIYTDYSTFPSTALNAASLSNRSGVELSGSWDISGSWSAFGSLSLLESEENGVAEIRRPEQLASLTLDWHPANLDWSGALTVDYTGDQLDTDFGSFQTVTLDAYTLVGGQVRWKATEALELYVRGENLLDEEYQDVFGYHTPGRGLYFGLRLRNG</sequence>
<feature type="signal peptide" evidence="12">
    <location>
        <begin position="1"/>
        <end position="24"/>
    </location>
</feature>
<dbReference type="GO" id="GO:0009279">
    <property type="term" value="C:cell outer membrane"/>
    <property type="evidence" value="ECO:0007669"/>
    <property type="project" value="UniProtKB-SubCell"/>
</dbReference>
<dbReference type="InterPro" id="IPR012910">
    <property type="entry name" value="Plug_dom"/>
</dbReference>
<dbReference type="InterPro" id="IPR039426">
    <property type="entry name" value="TonB-dep_rcpt-like"/>
</dbReference>
<dbReference type="GO" id="GO:0006811">
    <property type="term" value="P:monoatomic ion transport"/>
    <property type="evidence" value="ECO:0007669"/>
    <property type="project" value="UniProtKB-KW"/>
</dbReference>
<dbReference type="PANTHER" id="PTHR30069">
    <property type="entry name" value="TONB-DEPENDENT OUTER MEMBRANE RECEPTOR"/>
    <property type="match status" value="1"/>
</dbReference>
<keyword evidence="4 10" id="KW-0812">Transmembrane</keyword>